<dbReference type="RefSeq" id="WP_249865245.1">
    <property type="nucleotide sequence ID" value="NZ_CP027059.1"/>
</dbReference>
<protein>
    <recommendedName>
        <fullName evidence="3">DUF1802 family protein</fullName>
    </recommendedName>
</protein>
<reference evidence="1" key="2">
    <citation type="journal article" date="2021" name="J Anim Sci Technol">
        <title>Complete genome sequence of Paenibacillus konkukensis sp. nov. SK3146 as a potential probiotic strain.</title>
        <authorList>
            <person name="Jung H.I."/>
            <person name="Park S."/>
            <person name="Niu K.M."/>
            <person name="Lee S.W."/>
            <person name="Kothari D."/>
            <person name="Yi K.J."/>
            <person name="Kim S.K."/>
        </authorList>
    </citation>
    <scope>NUCLEOTIDE SEQUENCE</scope>
    <source>
        <strain evidence="1">SK3146</strain>
    </source>
</reference>
<reference evidence="1" key="1">
    <citation type="submission" date="2018-02" db="EMBL/GenBank/DDBJ databases">
        <authorList>
            <person name="Kim S.-K."/>
            <person name="Jung H.-I."/>
            <person name="Lee S.-W."/>
        </authorList>
    </citation>
    <scope>NUCLEOTIDE SEQUENCE</scope>
    <source>
        <strain evidence="1">SK3146</strain>
    </source>
</reference>
<dbReference type="PIRSF" id="PIRSF018957">
    <property type="entry name" value="UCP018957"/>
    <property type="match status" value="1"/>
</dbReference>
<dbReference type="Proteomes" id="UP001057134">
    <property type="component" value="Chromosome"/>
</dbReference>
<gene>
    <name evidence="1" type="ORF">SK3146_02346</name>
</gene>
<keyword evidence="2" id="KW-1185">Reference proteome</keyword>
<dbReference type="EMBL" id="CP027059">
    <property type="protein sequence ID" value="UQZ83185.1"/>
    <property type="molecule type" value="Genomic_DNA"/>
</dbReference>
<dbReference type="InterPro" id="IPR014923">
    <property type="entry name" value="DUF1802"/>
</dbReference>
<dbReference type="Pfam" id="PF08819">
    <property type="entry name" value="DUF1802"/>
    <property type="match status" value="1"/>
</dbReference>
<sequence>MVETEPAALKEWAVAVEALRSGRQILIMRKGGIREETRDFQVESESFYLFPTYEHQKKQWMKPEHQADLDKTLEGWSPQDTEVTIRCYAELFEDILIADQQQLNQLSEYHIWTDSFAEERLKWKRAKPLHVMLLRIYELSEPVRIPVVPEYNGCKSWIQLKDAALKEVRRKPVLSDAEFEAAVARIKSSLG</sequence>
<evidence type="ECO:0008006" key="3">
    <source>
        <dbReference type="Google" id="ProtNLM"/>
    </source>
</evidence>
<organism evidence="1 2">
    <name type="scientific">Paenibacillus konkukensis</name>
    <dbReference type="NCBI Taxonomy" id="2020716"/>
    <lineage>
        <taxon>Bacteria</taxon>
        <taxon>Bacillati</taxon>
        <taxon>Bacillota</taxon>
        <taxon>Bacilli</taxon>
        <taxon>Bacillales</taxon>
        <taxon>Paenibacillaceae</taxon>
        <taxon>Paenibacillus</taxon>
    </lineage>
</organism>
<accession>A0ABY4RMK7</accession>
<name>A0ABY4RMK7_9BACL</name>
<evidence type="ECO:0000313" key="1">
    <source>
        <dbReference type="EMBL" id="UQZ83185.1"/>
    </source>
</evidence>
<dbReference type="InterPro" id="IPR008307">
    <property type="entry name" value="UCP018957"/>
</dbReference>
<proteinExistence type="predicted"/>
<evidence type="ECO:0000313" key="2">
    <source>
        <dbReference type="Proteomes" id="UP001057134"/>
    </source>
</evidence>